<dbReference type="EMBL" id="JADIKL010000002">
    <property type="protein sequence ID" value="MFK2929950.1"/>
    <property type="molecule type" value="Genomic_DNA"/>
</dbReference>
<feature type="region of interest" description="Disordered" evidence="1">
    <location>
        <begin position="93"/>
        <end position="113"/>
    </location>
</feature>
<evidence type="ECO:0000256" key="1">
    <source>
        <dbReference type="SAM" id="MobiDB-lite"/>
    </source>
</evidence>
<keyword evidence="3" id="KW-1185">Reference proteome</keyword>
<evidence type="ECO:0000313" key="2">
    <source>
        <dbReference type="EMBL" id="MFK2929950.1"/>
    </source>
</evidence>
<accession>A0ABW8KCV0</accession>
<sequence>MVELEIQALALQREGLLIEIGRLVGSCGFTLLRQRLVQDPHGTLLTMAVRGSWFKKRALRSALEACDRLVNFELLPSADGELRPHFAATRKVTSGYVPPPSPPTATADASTGGADGANAVAVDVGAAPPAAADAPSPAAPEVFEDFIAAREPAPPPAPTPAEPVIEPFVDVPVLEADVPAVERALTTLEHDYPRIVPRLLALDRAVAAGARESSLQLAGQRVGAWLFAREYALDTGLELGAALTSIAAPALHAFAEVDLQGSQLHIRHSPLCAVDGRSGCSFFGGFLEGLLGPAIAPGGMSIFPVCCRSCGADECVLAVSE</sequence>
<evidence type="ECO:0000313" key="3">
    <source>
        <dbReference type="Proteomes" id="UP001620397"/>
    </source>
</evidence>
<protein>
    <recommendedName>
        <fullName evidence="4">4-vinyl reductase 4VR domain-containing protein</fullName>
    </recommendedName>
</protein>
<evidence type="ECO:0008006" key="4">
    <source>
        <dbReference type="Google" id="ProtNLM"/>
    </source>
</evidence>
<reference evidence="2 3" key="1">
    <citation type="submission" date="2020-10" db="EMBL/GenBank/DDBJ databases">
        <title>Phylogeny of dyella-like bacteria.</title>
        <authorList>
            <person name="Fu J."/>
        </authorList>
    </citation>
    <scope>NUCLEOTIDE SEQUENCE [LARGE SCALE GENOMIC DNA]</scope>
    <source>
        <strain evidence="2 3">DKC-1</strain>
    </source>
</reference>
<name>A0ABW8KCV0_9GAMM</name>
<comment type="caution">
    <text evidence="2">The sequence shown here is derived from an EMBL/GenBank/DDBJ whole genome shotgun (WGS) entry which is preliminary data.</text>
</comment>
<feature type="compositionally biased region" description="Low complexity" evidence="1">
    <location>
        <begin position="104"/>
        <end position="113"/>
    </location>
</feature>
<organism evidence="2 3">
    <name type="scientific">Dyella agri</name>
    <dbReference type="NCBI Taxonomy" id="1926869"/>
    <lineage>
        <taxon>Bacteria</taxon>
        <taxon>Pseudomonadati</taxon>
        <taxon>Pseudomonadota</taxon>
        <taxon>Gammaproteobacteria</taxon>
        <taxon>Lysobacterales</taxon>
        <taxon>Rhodanobacteraceae</taxon>
        <taxon>Dyella</taxon>
    </lineage>
</organism>
<dbReference type="Proteomes" id="UP001620397">
    <property type="component" value="Unassembled WGS sequence"/>
</dbReference>
<gene>
    <name evidence="2" type="ORF">ISP14_04010</name>
</gene>
<proteinExistence type="predicted"/>